<reference evidence="5" key="1">
    <citation type="submission" date="2023-06" db="EMBL/GenBank/DDBJ databases">
        <title>Genome-scale phylogeny and comparative genomics of the fungal order Sordariales.</title>
        <authorList>
            <consortium name="Lawrence Berkeley National Laboratory"/>
            <person name="Hensen N."/>
            <person name="Bonometti L."/>
            <person name="Westerberg I."/>
            <person name="Brannstrom I.O."/>
            <person name="Guillou S."/>
            <person name="Cros-Aarteil S."/>
            <person name="Calhoun S."/>
            <person name="Haridas S."/>
            <person name="Kuo A."/>
            <person name="Mondo S."/>
            <person name="Pangilinan J."/>
            <person name="Riley R."/>
            <person name="LaButti K."/>
            <person name="Andreopoulos B."/>
            <person name="Lipzen A."/>
            <person name="Chen C."/>
            <person name="Yanf M."/>
            <person name="Daum C."/>
            <person name="Ng V."/>
            <person name="Clum A."/>
            <person name="Steindorff A."/>
            <person name="Ohm R."/>
            <person name="Martin F."/>
            <person name="Silar P."/>
            <person name="Natvig D."/>
            <person name="Lalanne C."/>
            <person name="Gautier V."/>
            <person name="Ament-velasquez S.L."/>
            <person name="Kruys A."/>
            <person name="Hutchinson M.I."/>
            <person name="Powell A.J."/>
            <person name="Barry K."/>
            <person name="Miller A.N."/>
            <person name="Grigoriev I.V."/>
            <person name="Debuchy R."/>
            <person name="Gladieux P."/>
            <person name="Thoren M.H."/>
            <person name="Johannesson H."/>
        </authorList>
    </citation>
    <scope>NUCLEOTIDE SEQUENCE</scope>
    <source>
        <strain evidence="5">SMH3187-1</strain>
    </source>
</reference>
<evidence type="ECO:0000256" key="3">
    <source>
        <dbReference type="PROSITE-ProRule" id="PRU00221"/>
    </source>
</evidence>
<dbReference type="Gene3D" id="2.130.10.10">
    <property type="entry name" value="YVTN repeat-like/Quinoprotein amine dehydrogenase"/>
    <property type="match status" value="1"/>
</dbReference>
<evidence type="ECO:0000256" key="4">
    <source>
        <dbReference type="SAM" id="MobiDB-lite"/>
    </source>
</evidence>
<dbReference type="SMART" id="SM00320">
    <property type="entry name" value="WD40"/>
    <property type="match status" value="5"/>
</dbReference>
<evidence type="ECO:0000256" key="2">
    <source>
        <dbReference type="ARBA" id="ARBA00018867"/>
    </source>
</evidence>
<dbReference type="EMBL" id="JAUKUD010000006">
    <property type="protein sequence ID" value="KAK0740226.1"/>
    <property type="molecule type" value="Genomic_DNA"/>
</dbReference>
<dbReference type="SUPFAM" id="SSF50978">
    <property type="entry name" value="WD40 repeat-like"/>
    <property type="match status" value="1"/>
</dbReference>
<dbReference type="InterPro" id="IPR036322">
    <property type="entry name" value="WD40_repeat_dom_sf"/>
</dbReference>
<dbReference type="InterPro" id="IPR011047">
    <property type="entry name" value="Quinoprotein_ADH-like_sf"/>
</dbReference>
<feature type="repeat" description="WD" evidence="3">
    <location>
        <begin position="412"/>
        <end position="428"/>
    </location>
</feature>
<proteinExistence type="inferred from homology"/>
<organism evidence="5 6">
    <name type="scientific">Schizothecium vesticola</name>
    <dbReference type="NCBI Taxonomy" id="314040"/>
    <lineage>
        <taxon>Eukaryota</taxon>
        <taxon>Fungi</taxon>
        <taxon>Dikarya</taxon>
        <taxon>Ascomycota</taxon>
        <taxon>Pezizomycotina</taxon>
        <taxon>Sordariomycetes</taxon>
        <taxon>Sordariomycetidae</taxon>
        <taxon>Sordariales</taxon>
        <taxon>Schizotheciaceae</taxon>
        <taxon>Schizothecium</taxon>
    </lineage>
</organism>
<dbReference type="Proteomes" id="UP001172155">
    <property type="component" value="Unassembled WGS sequence"/>
</dbReference>
<dbReference type="PANTHER" id="PTHR19842">
    <property type="entry name" value="G BETA-LIKE PROTEIN GBL"/>
    <property type="match status" value="1"/>
</dbReference>
<accession>A0AA40EJ08</accession>
<dbReference type="SUPFAM" id="SSF50998">
    <property type="entry name" value="Quinoprotein alcohol dehydrogenase-like"/>
    <property type="match status" value="1"/>
</dbReference>
<gene>
    <name evidence="5" type="ORF">B0T18DRAFT_431576</name>
</gene>
<dbReference type="PANTHER" id="PTHR19842:SF2">
    <property type="entry name" value="WD REPEAT PROTEIN (AFU_ORTHOLOGUE AFUA_5G04300)"/>
    <property type="match status" value="1"/>
</dbReference>
<dbReference type="GO" id="GO:0031932">
    <property type="term" value="C:TORC2 complex"/>
    <property type="evidence" value="ECO:0007669"/>
    <property type="project" value="InterPro"/>
</dbReference>
<name>A0AA40EJ08_9PEZI</name>
<dbReference type="InterPro" id="IPR001680">
    <property type="entry name" value="WD40_rpt"/>
</dbReference>
<protein>
    <recommendedName>
        <fullName evidence="2">Target of rapamycin complex subunit LST8</fullName>
    </recommendedName>
</protein>
<evidence type="ECO:0000313" key="5">
    <source>
        <dbReference type="EMBL" id="KAK0740226.1"/>
    </source>
</evidence>
<keyword evidence="3" id="KW-0853">WD repeat</keyword>
<comment type="similarity">
    <text evidence="1">Belongs to the WD repeat LST8 family.</text>
</comment>
<dbReference type="GO" id="GO:0031931">
    <property type="term" value="C:TORC1 complex"/>
    <property type="evidence" value="ECO:0007669"/>
    <property type="project" value="InterPro"/>
</dbReference>
<dbReference type="InterPro" id="IPR037588">
    <property type="entry name" value="MLST8"/>
</dbReference>
<evidence type="ECO:0000313" key="6">
    <source>
        <dbReference type="Proteomes" id="UP001172155"/>
    </source>
</evidence>
<evidence type="ECO:0000256" key="1">
    <source>
        <dbReference type="ARBA" id="ARBA00009890"/>
    </source>
</evidence>
<sequence length="661" mass="73532">MRERINFHDEFRKCREDDLEVRSEWTDCAGDIATIAWVSNDSFICGTTEHSDSHNQQYNKPGNLVLGSCQLGTLRAYPQHRIVRPIVAKGENSTEEMRESQDPWLYSSVVSSGYDAAHNRAFTSGFDRSVKVWRVDSGSSMEMIGEWKHGGNVNFVAASKDGSGMVATASDVAVDAVRIYSVQNGVPVSASPYRSYSCSRVTDAEGNTVSTEKWAYFPATMQWGLAEGVKHLLLVGYSPRSRTGDDHDIPEDRLTTGELCLWDGRTGERWKVTSATTSNVFEVLWHPSQQCFIAATTPIGPEKIDSGIRTQIRVFWVSDNPEYGGKAFTPLKTLDCRAADINELTIMPNSYSYCYVTAGCTDGATYIWDTALGDEPIHLLRHDKPIEEFSGDREREDVGVKFTAWGTTLDRFYTGSSDGAVKVWNVRSLKRPFVRDLVHVPSAVSCAMFSPDRSKLVVGDATGRVFLLSLDADDVKPTPTTTIRLPGTNHTRTIRCPTAIIPHPEPPPPSHDAAGRPYDPQTGRSRADAYLAARQLVRHPSPTVGAVKGPRYADTGLFWKQGHLHEDPAQPLLATWEVLQQESIKVHRGGGGGGRMRFLKPPREDEALAARHEMNARLDLDVEGLEEETRRALEREGAELQVEGGEEYGFLYEEEWDGEEW</sequence>
<dbReference type="PROSITE" id="PS50082">
    <property type="entry name" value="WD_REPEATS_2"/>
    <property type="match status" value="1"/>
</dbReference>
<dbReference type="AlphaFoldDB" id="A0AA40EJ08"/>
<dbReference type="GO" id="GO:0032956">
    <property type="term" value="P:regulation of actin cytoskeleton organization"/>
    <property type="evidence" value="ECO:0007669"/>
    <property type="project" value="TreeGrafter"/>
</dbReference>
<dbReference type="InterPro" id="IPR015943">
    <property type="entry name" value="WD40/YVTN_repeat-like_dom_sf"/>
</dbReference>
<comment type="caution">
    <text evidence="5">The sequence shown here is derived from an EMBL/GenBank/DDBJ whole genome shotgun (WGS) entry which is preliminary data.</text>
</comment>
<feature type="region of interest" description="Disordered" evidence="4">
    <location>
        <begin position="502"/>
        <end position="523"/>
    </location>
</feature>
<keyword evidence="6" id="KW-1185">Reference proteome</keyword>
<dbReference type="GO" id="GO:0031929">
    <property type="term" value="P:TOR signaling"/>
    <property type="evidence" value="ECO:0007669"/>
    <property type="project" value="InterPro"/>
</dbReference>